<dbReference type="AGR" id="WB:WBGene00021434"/>
<protein>
    <submittedName>
        <fullName evidence="2">Uncharacterized protein</fullName>
    </submittedName>
</protein>
<dbReference type="UCSC" id="Y39A3A.3">
    <property type="organism name" value="c. elegans"/>
</dbReference>
<dbReference type="HOGENOM" id="CLU_042196_0_0_1"/>
<dbReference type="KEGG" id="cel:CELE_Y39A3A.3"/>
<dbReference type="AlphaFoldDB" id="Q9N521"/>
<dbReference type="SUPFAM" id="SSF51092">
    <property type="entry name" value="Vitelline membrane outer protein-I (VMO-I)"/>
    <property type="match status" value="1"/>
</dbReference>
<dbReference type="CTD" id="189719"/>
<dbReference type="PaxDb" id="6239-Y39A3A.3"/>
<accession>Q9N521</accession>
<keyword evidence="1" id="KW-0732">Signal</keyword>
<keyword evidence="3" id="KW-1185">Reference proteome</keyword>
<proteinExistence type="predicted"/>
<dbReference type="WormBase" id="Y39A3A.3">
    <property type="protein sequence ID" value="CE48238"/>
    <property type="gene ID" value="WBGene00021434"/>
</dbReference>
<feature type="chain" id="PRO_5004335306" evidence="1">
    <location>
        <begin position="20"/>
        <end position="285"/>
    </location>
</feature>
<dbReference type="GeneID" id="189719"/>
<evidence type="ECO:0000313" key="2">
    <source>
        <dbReference type="EMBL" id="CCD73006.2"/>
    </source>
</evidence>
<evidence type="ECO:0000313" key="4">
    <source>
        <dbReference type="WormBase" id="Y39A3A.3"/>
    </source>
</evidence>
<sequence length="285" mass="32001">MSIQLFIIFFYFLVFPASTIFQFRQFPPAPVSDKGKNCPDGEFVYGIRVGNDGLEIFCRKFGTSSLSIEMDPLNTDGNIKYCSGSGVIVGLFRTENGDTHQLCEHTNDAWHGASCSRGFAVCGIKDKRDGGLQTFETFLKDFLECCKLPKVLNFQCKPEFSLNFAAERDNREGPNAVTDSFKLNISLTTSDGEDEMLTQEERSAVADSIIYSVQRYGLSETGTTYKMKNVTKILPLIKDAVMNPRQENSQYTIPAKTYTMVIQKVITCGNYQVSLPERFQKFTSN</sequence>
<feature type="signal peptide" evidence="1">
    <location>
        <begin position="1"/>
        <end position="19"/>
    </location>
</feature>
<dbReference type="Proteomes" id="UP000001940">
    <property type="component" value="Chromosome III"/>
</dbReference>
<evidence type="ECO:0000313" key="3">
    <source>
        <dbReference type="Proteomes" id="UP000001940"/>
    </source>
</evidence>
<dbReference type="Bgee" id="WBGene00021434">
    <property type="expression patterns" value="Expressed in larva and 1 other cell type or tissue"/>
</dbReference>
<dbReference type="InParanoid" id="Q9N521"/>
<gene>
    <name evidence="2" type="ORF">CELE_Y39A3A.3</name>
    <name evidence="2 4" type="ORF">Y39A3A.3</name>
</gene>
<name>Q9N521_CAEEL</name>
<dbReference type="EMBL" id="BX284603">
    <property type="protein sequence ID" value="CCD73006.2"/>
    <property type="molecule type" value="Genomic_DNA"/>
</dbReference>
<dbReference type="RefSeq" id="NP_497496.4">
    <property type="nucleotide sequence ID" value="NM_065095.4"/>
</dbReference>
<evidence type="ECO:0000256" key="1">
    <source>
        <dbReference type="SAM" id="SignalP"/>
    </source>
</evidence>
<dbReference type="InterPro" id="IPR036706">
    <property type="entry name" value="VOMI_sf"/>
</dbReference>
<reference evidence="2 3" key="1">
    <citation type="journal article" date="1998" name="Science">
        <title>Genome sequence of the nematode C. elegans: a platform for investigating biology.</title>
        <authorList>
            <consortium name="The C. elegans sequencing consortium"/>
            <person name="Sulson J.E."/>
            <person name="Waterston R."/>
        </authorList>
    </citation>
    <scope>NUCLEOTIDE SEQUENCE [LARGE SCALE GENOMIC DNA]</scope>
    <source>
        <strain evidence="2 3">Bristol N2</strain>
    </source>
</reference>
<organism evidence="2 3">
    <name type="scientific">Caenorhabditis elegans</name>
    <dbReference type="NCBI Taxonomy" id="6239"/>
    <lineage>
        <taxon>Eukaryota</taxon>
        <taxon>Metazoa</taxon>
        <taxon>Ecdysozoa</taxon>
        <taxon>Nematoda</taxon>
        <taxon>Chromadorea</taxon>
        <taxon>Rhabditida</taxon>
        <taxon>Rhabditina</taxon>
        <taxon>Rhabditomorpha</taxon>
        <taxon>Rhabditoidea</taxon>
        <taxon>Rhabditidae</taxon>
        <taxon>Peloderinae</taxon>
        <taxon>Caenorhabditis</taxon>
    </lineage>
</organism>